<evidence type="ECO:0000313" key="1">
    <source>
        <dbReference type="EMBL" id="JAE21958.1"/>
    </source>
</evidence>
<proteinExistence type="predicted"/>
<protein>
    <submittedName>
        <fullName evidence="1">Uncharacterized protein</fullName>
    </submittedName>
</protein>
<dbReference type="AlphaFoldDB" id="A0A0A9GMR1"/>
<reference evidence="1" key="2">
    <citation type="journal article" date="2015" name="Data Brief">
        <title>Shoot transcriptome of the giant reed, Arundo donax.</title>
        <authorList>
            <person name="Barrero R.A."/>
            <person name="Guerrero F.D."/>
            <person name="Moolhuijzen P."/>
            <person name="Goolsby J.A."/>
            <person name="Tidwell J."/>
            <person name="Bellgard S.E."/>
            <person name="Bellgard M.I."/>
        </authorList>
    </citation>
    <scope>NUCLEOTIDE SEQUENCE</scope>
    <source>
        <tissue evidence="1">Shoot tissue taken approximately 20 cm above the soil surface</tissue>
    </source>
</reference>
<dbReference type="EMBL" id="GBRH01175938">
    <property type="protein sequence ID" value="JAE21958.1"/>
    <property type="molecule type" value="Transcribed_RNA"/>
</dbReference>
<sequence>MSMIQRSPNLIPYITGPLSLSPLTRTF</sequence>
<organism evidence="1">
    <name type="scientific">Arundo donax</name>
    <name type="common">Giant reed</name>
    <name type="synonym">Donax arundinaceus</name>
    <dbReference type="NCBI Taxonomy" id="35708"/>
    <lineage>
        <taxon>Eukaryota</taxon>
        <taxon>Viridiplantae</taxon>
        <taxon>Streptophyta</taxon>
        <taxon>Embryophyta</taxon>
        <taxon>Tracheophyta</taxon>
        <taxon>Spermatophyta</taxon>
        <taxon>Magnoliopsida</taxon>
        <taxon>Liliopsida</taxon>
        <taxon>Poales</taxon>
        <taxon>Poaceae</taxon>
        <taxon>PACMAD clade</taxon>
        <taxon>Arundinoideae</taxon>
        <taxon>Arundineae</taxon>
        <taxon>Arundo</taxon>
    </lineage>
</organism>
<accession>A0A0A9GMR1</accession>
<name>A0A0A9GMR1_ARUDO</name>
<reference evidence="1" key="1">
    <citation type="submission" date="2014-09" db="EMBL/GenBank/DDBJ databases">
        <authorList>
            <person name="Magalhaes I.L.F."/>
            <person name="Oliveira U."/>
            <person name="Santos F.R."/>
            <person name="Vidigal T.H.D.A."/>
            <person name="Brescovit A.D."/>
            <person name="Santos A.J."/>
        </authorList>
    </citation>
    <scope>NUCLEOTIDE SEQUENCE</scope>
    <source>
        <tissue evidence="1">Shoot tissue taken approximately 20 cm above the soil surface</tissue>
    </source>
</reference>